<comment type="caution">
    <text evidence="1">The sequence shown here is derived from an EMBL/GenBank/DDBJ whole genome shotgun (WGS) entry which is preliminary data.</text>
</comment>
<evidence type="ECO:0000313" key="2">
    <source>
        <dbReference type="Proteomes" id="UP001057402"/>
    </source>
</evidence>
<dbReference type="EMBL" id="CM042883">
    <property type="protein sequence ID" value="KAI4376833.1"/>
    <property type="molecule type" value="Genomic_DNA"/>
</dbReference>
<gene>
    <name evidence="1" type="ORF">MLD38_014548</name>
</gene>
<reference evidence="2" key="1">
    <citation type="journal article" date="2023" name="Front. Plant Sci.">
        <title>Chromosomal-level genome assembly of Melastoma candidum provides insights into trichome evolution.</title>
        <authorList>
            <person name="Zhong Y."/>
            <person name="Wu W."/>
            <person name="Sun C."/>
            <person name="Zou P."/>
            <person name="Liu Y."/>
            <person name="Dai S."/>
            <person name="Zhou R."/>
        </authorList>
    </citation>
    <scope>NUCLEOTIDE SEQUENCE [LARGE SCALE GENOMIC DNA]</scope>
</reference>
<proteinExistence type="predicted"/>
<dbReference type="Proteomes" id="UP001057402">
    <property type="component" value="Chromosome 4"/>
</dbReference>
<keyword evidence="2" id="KW-1185">Reference proteome</keyword>
<sequence length="975" mass="106404">MRAGAYTIQQTLSVEAASVLKHSLGLARRRGHAQVTPLHVAATLLSSRSSVLRRACLKSQQHPTPNANNGGGGGSSSHPRHHPLQCRALELCFNVALNRLPTSPSPLLHGCQATLSNALVAALKRAQAHQRRGCVEQQQQQQQNQQPLLTVKVELEQLVISILDDPSVSRVMREAGFSSSAIKSNIEDTSPTSPVFHGYGSTTSGGGGVFSSPSSPTHAEYTLRGESTVIPSLGTFWHTQSRFLRPFHSSPPVELPGHDSIPPKEDDIKLVLEVMLRKKRRNMVIVGDSRSATDGLVMEIMGRIERGEVPGELKSSGIIKFQFAPLSFRYMKSADVGSNIAELKRKIDDFLKEGGGTIIYAGDLAWAAEDKCGPVDQLISEMGKLLSSYLGSPAGGDARVWLLGTANLQTYINCQKRRPPLEVEWGMQAVSVPTSGGLGLSLHAEAKSLTSPIGNDDASRQVVEVKPVPSKDVQLTCCAECTSNFHKEAAFFSTPAPNKLLPSWLQSPEEDLSHLKVKWNKVCGGLHQERTKNCIPLQRHSWWPFQTGILPDSNPSITFASQSLSTVARFRGQRSNAVEFGSSRWTGKNQGSEPNLDFLRNSEGKEVKITLSLGNALFCDSGKLAEHNIERMLQRGNARRLLQDNVPWQSEAIPSIVDALFNNRSTCKDTWLLIHGNDTIGKRRLARAVAEAVFGSSDLVITINTRARNSSYSEIFTRISKDDERLVVLVENVDLADKQLVKFLSECLETGKTSDSGQGRGGGRGQVVYILTKGDSVTGRGDDDRESRDTVIKMEARVVETTLEAGIDLKRKADWELPEKLKVLKTGGKVNRNGHATSIHKKVASKQSWKGIFDLNEEAREDGGGKDVEEVSPNSSDLTGESGGEVTSGRGLLGGIENQYSFNRSLTRDREMKELFMTKIRGSGEEVYGGGDKVRFKVEEGVLEGGGDKVGEEEKEEGYMNTCLPKTIHTPSSGY</sequence>
<organism evidence="1 2">
    <name type="scientific">Melastoma candidum</name>
    <dbReference type="NCBI Taxonomy" id="119954"/>
    <lineage>
        <taxon>Eukaryota</taxon>
        <taxon>Viridiplantae</taxon>
        <taxon>Streptophyta</taxon>
        <taxon>Embryophyta</taxon>
        <taxon>Tracheophyta</taxon>
        <taxon>Spermatophyta</taxon>
        <taxon>Magnoliopsida</taxon>
        <taxon>eudicotyledons</taxon>
        <taxon>Gunneridae</taxon>
        <taxon>Pentapetalae</taxon>
        <taxon>rosids</taxon>
        <taxon>malvids</taxon>
        <taxon>Myrtales</taxon>
        <taxon>Melastomataceae</taxon>
        <taxon>Melastomatoideae</taxon>
        <taxon>Melastomateae</taxon>
        <taxon>Melastoma</taxon>
    </lineage>
</organism>
<evidence type="ECO:0000313" key="1">
    <source>
        <dbReference type="EMBL" id="KAI4376833.1"/>
    </source>
</evidence>
<accession>A0ACB9RHD4</accession>
<protein>
    <submittedName>
        <fullName evidence="1">Uncharacterized protein</fullName>
    </submittedName>
</protein>
<name>A0ACB9RHD4_9MYRT</name>